<feature type="transmembrane region" description="Helical" evidence="7">
    <location>
        <begin position="314"/>
        <end position="336"/>
    </location>
</feature>
<evidence type="ECO:0000256" key="1">
    <source>
        <dbReference type="ARBA" id="ARBA00004141"/>
    </source>
</evidence>
<evidence type="ECO:0000256" key="3">
    <source>
        <dbReference type="ARBA" id="ARBA00022692"/>
    </source>
</evidence>
<organism evidence="8 9">
    <name type="scientific">Proteiniclasticum aestuarii</name>
    <dbReference type="NCBI Taxonomy" id="2817862"/>
    <lineage>
        <taxon>Bacteria</taxon>
        <taxon>Bacillati</taxon>
        <taxon>Bacillota</taxon>
        <taxon>Clostridia</taxon>
        <taxon>Eubacteriales</taxon>
        <taxon>Clostridiaceae</taxon>
        <taxon>Proteiniclasticum</taxon>
    </lineage>
</organism>
<dbReference type="GO" id="GO:0016020">
    <property type="term" value="C:membrane"/>
    <property type="evidence" value="ECO:0007669"/>
    <property type="project" value="UniProtKB-SubCell"/>
</dbReference>
<evidence type="ECO:0000313" key="8">
    <source>
        <dbReference type="EMBL" id="MBO1266109.1"/>
    </source>
</evidence>
<keyword evidence="6" id="KW-0769">Symport</keyword>
<dbReference type="PROSITE" id="PS00610">
    <property type="entry name" value="NA_NEUROTRAN_SYMP_1"/>
    <property type="match status" value="1"/>
</dbReference>
<evidence type="ECO:0000256" key="2">
    <source>
        <dbReference type="ARBA" id="ARBA00022448"/>
    </source>
</evidence>
<keyword evidence="5 7" id="KW-0472">Membrane</keyword>
<sequence length="466" mass="50546">MKRRNEETGLPLKRETFSTSLTVFFATLGSAVGLGNIWKFPYMTGMNGGGAFILVYLLFVLLLGIPIMLSEFYLGRKTRSNAVGVFDKLKAHRFWKIIGYMGLLSALLIMFFYSTVAGWVYAYVFRALKGDFRFLKNLGLEEARAASEGIFTDTLTGVSPMIWQAVAVLVVAVILIGGVKKGIERVTKTLMPVLLLLIIISAVRALTLPGAGQGLAFLMKADFSALTGSSILAAMGLAFFKLSLGMGTMVTYGSYFNKDNNLMGTSFKVAFSDVAVSMLAGLAIFPVVFTFNLAPEGGPGLLFQTIPLVFSMLPFGNVLLTAFFVLTAIASTTAMLSMVEVPIAILTEELKMKRRLAVILTTSLMFLVGVLTTHPDAVFGTVEVAGKNLFDLFDYLSSNLLLPLGGLLITLFVAYFTKKESIREELTNGGEIGNGKFVDALLFVLKYITPVLLIIVFLNALGILSL</sequence>
<feature type="transmembrane region" description="Helical" evidence="7">
    <location>
        <begin position="97"/>
        <end position="124"/>
    </location>
</feature>
<protein>
    <recommendedName>
        <fullName evidence="6">Transporter</fullName>
    </recommendedName>
</protein>
<dbReference type="SUPFAM" id="SSF161070">
    <property type="entry name" value="SNF-like"/>
    <property type="match status" value="1"/>
</dbReference>
<dbReference type="Proteomes" id="UP000664218">
    <property type="component" value="Unassembled WGS sequence"/>
</dbReference>
<dbReference type="PANTHER" id="PTHR42948:SF1">
    <property type="entry name" value="TRANSPORTER"/>
    <property type="match status" value="1"/>
</dbReference>
<keyword evidence="4 7" id="KW-1133">Transmembrane helix</keyword>
<accession>A0A939H8C3</accession>
<feature type="transmembrane region" description="Helical" evidence="7">
    <location>
        <begin position="21"/>
        <end position="38"/>
    </location>
</feature>
<feature type="transmembrane region" description="Helical" evidence="7">
    <location>
        <begin position="50"/>
        <end position="69"/>
    </location>
</feature>
<evidence type="ECO:0000313" key="9">
    <source>
        <dbReference type="Proteomes" id="UP000664218"/>
    </source>
</evidence>
<comment type="similarity">
    <text evidence="6">Belongs to the sodium:neurotransmitter symporter (SNF) (TC 2.A.22) family.</text>
</comment>
<reference evidence="8" key="1">
    <citation type="submission" date="2021-03" db="EMBL/GenBank/DDBJ databases">
        <title>Proteiniclasticum marinus sp. nov., isolated from tidal flat sediment.</title>
        <authorList>
            <person name="Namirimu T."/>
            <person name="Yang J.-A."/>
            <person name="Yang S.-H."/>
            <person name="Kim Y.-J."/>
            <person name="Kwon K.K."/>
        </authorList>
    </citation>
    <scope>NUCLEOTIDE SEQUENCE</scope>
    <source>
        <strain evidence="8">SCR006</strain>
    </source>
</reference>
<keyword evidence="2 6" id="KW-0813">Transport</keyword>
<dbReference type="EMBL" id="JAFNJU010000012">
    <property type="protein sequence ID" value="MBO1266109.1"/>
    <property type="molecule type" value="Genomic_DNA"/>
</dbReference>
<dbReference type="AlphaFoldDB" id="A0A939H8C3"/>
<dbReference type="InterPro" id="IPR037272">
    <property type="entry name" value="SNS_sf"/>
</dbReference>
<name>A0A939H8C3_9CLOT</name>
<feature type="transmembrane region" description="Helical" evidence="7">
    <location>
        <begin position="161"/>
        <end position="179"/>
    </location>
</feature>
<gene>
    <name evidence="8" type="ORF">J3A84_13815</name>
</gene>
<dbReference type="PROSITE" id="PS50267">
    <property type="entry name" value="NA_NEUROTRAN_SYMP_3"/>
    <property type="match status" value="1"/>
</dbReference>
<dbReference type="NCBIfam" id="NF037979">
    <property type="entry name" value="Na_transp"/>
    <property type="match status" value="1"/>
</dbReference>
<dbReference type="RefSeq" id="WP_207600634.1">
    <property type="nucleotide sequence ID" value="NZ_JAFNJU010000012.1"/>
</dbReference>
<dbReference type="InterPro" id="IPR000175">
    <property type="entry name" value="Na/ntran_symport"/>
</dbReference>
<feature type="transmembrane region" description="Helical" evidence="7">
    <location>
        <begin position="274"/>
        <end position="294"/>
    </location>
</feature>
<evidence type="ECO:0000256" key="4">
    <source>
        <dbReference type="ARBA" id="ARBA00022989"/>
    </source>
</evidence>
<dbReference type="PRINTS" id="PR00176">
    <property type="entry name" value="NANEUSMPORT"/>
</dbReference>
<dbReference type="GO" id="GO:0015293">
    <property type="term" value="F:symporter activity"/>
    <property type="evidence" value="ECO:0007669"/>
    <property type="project" value="UniProtKB-KW"/>
</dbReference>
<dbReference type="InterPro" id="IPR047218">
    <property type="entry name" value="YocR/YhdH-like"/>
</dbReference>
<evidence type="ECO:0000256" key="5">
    <source>
        <dbReference type="ARBA" id="ARBA00023136"/>
    </source>
</evidence>
<keyword evidence="9" id="KW-1185">Reference proteome</keyword>
<keyword evidence="3 6" id="KW-0812">Transmembrane</keyword>
<proteinExistence type="inferred from homology"/>
<evidence type="ECO:0000256" key="7">
    <source>
        <dbReference type="SAM" id="Phobius"/>
    </source>
</evidence>
<dbReference type="Pfam" id="PF00209">
    <property type="entry name" value="SNF"/>
    <property type="match status" value="2"/>
</dbReference>
<feature type="transmembrane region" description="Helical" evidence="7">
    <location>
        <begin position="356"/>
        <end position="375"/>
    </location>
</feature>
<evidence type="ECO:0000256" key="6">
    <source>
        <dbReference type="RuleBase" id="RU003732"/>
    </source>
</evidence>
<dbReference type="PANTHER" id="PTHR42948">
    <property type="entry name" value="TRANSPORTER"/>
    <property type="match status" value="1"/>
</dbReference>
<comment type="caution">
    <text evidence="8">The sequence shown here is derived from an EMBL/GenBank/DDBJ whole genome shotgun (WGS) entry which is preliminary data.</text>
</comment>
<dbReference type="CDD" id="cd10336">
    <property type="entry name" value="SLC6sbd_Tyt1-Like"/>
    <property type="match status" value="1"/>
</dbReference>
<feature type="transmembrane region" description="Helical" evidence="7">
    <location>
        <begin position="437"/>
        <end position="464"/>
    </location>
</feature>
<feature type="transmembrane region" description="Helical" evidence="7">
    <location>
        <begin position="231"/>
        <end position="253"/>
    </location>
</feature>
<feature type="transmembrane region" description="Helical" evidence="7">
    <location>
        <begin position="191"/>
        <end position="211"/>
    </location>
</feature>
<feature type="transmembrane region" description="Helical" evidence="7">
    <location>
        <begin position="395"/>
        <end position="416"/>
    </location>
</feature>
<comment type="subcellular location">
    <subcellularLocation>
        <location evidence="1">Membrane</location>
        <topology evidence="1">Multi-pass membrane protein</topology>
    </subcellularLocation>
</comment>